<evidence type="ECO:0000256" key="4">
    <source>
        <dbReference type="ARBA" id="ARBA00022617"/>
    </source>
</evidence>
<evidence type="ECO:0000256" key="6">
    <source>
        <dbReference type="ARBA" id="ARBA00022692"/>
    </source>
</evidence>
<dbReference type="GO" id="GO:0008121">
    <property type="term" value="F:quinol-cytochrome-c reductase activity"/>
    <property type="evidence" value="ECO:0007669"/>
    <property type="project" value="InterPro"/>
</dbReference>
<name>A0A2H9TR19_9FUNG</name>
<dbReference type="AlphaFoldDB" id="A0A2H9TR19"/>
<dbReference type="SUPFAM" id="SSF81342">
    <property type="entry name" value="Transmembrane di-heme cytochromes"/>
    <property type="match status" value="1"/>
</dbReference>
<dbReference type="GO" id="GO:0045275">
    <property type="term" value="C:respiratory chain complex III"/>
    <property type="evidence" value="ECO:0007669"/>
    <property type="project" value="InterPro"/>
</dbReference>
<evidence type="ECO:0000256" key="2">
    <source>
        <dbReference type="ARBA" id="ARBA00013531"/>
    </source>
</evidence>
<dbReference type="GO" id="GO:0005743">
    <property type="term" value="C:mitochondrial inner membrane"/>
    <property type="evidence" value="ECO:0007669"/>
    <property type="project" value="UniProtKB-SubCell"/>
</dbReference>
<comment type="caution">
    <text evidence="19">The sequence shown here is derived from an EMBL/GenBank/DDBJ whole genome shotgun (WGS) entry which is preliminary data.</text>
</comment>
<evidence type="ECO:0000256" key="11">
    <source>
        <dbReference type="ARBA" id="ARBA00023004"/>
    </source>
</evidence>
<sequence>MTRLLKRNSILKLINGYAYDSLLPSNINYLYNFGSLLAIILVIQIVSGFFLASYYVADINLAFDSIEYIMREVPYGYMIRYLHANSAAFFFIFVYIHIARALLYGSYTKQRIGTWFFGVIILLVMIITAFLGYSLVYGQMSYWAKSVITNLLTIIPYVGHDLVEFIYGSFNIGNATLTRFYALHYILPIIIAALALAHLITLHNQGGTNPLGINTARSMTFINFHPYYSIKDLFGIFIFFFVLIFLVFFYPNLLGHTDNYIPANPMVTPVHITPEFYLLFYYMGLRSIPDKTLGVLILLSFIVILFLIPFLHKGIINTAKFRPIYRKFLFLFFINFLIGTYLGAAIVAEPFITLSRITTFYYLFFFLCLFPLISFIETFFFVLLAKEYK</sequence>
<dbReference type="InterPro" id="IPR036150">
    <property type="entry name" value="Cyt_b/b6_C_sf"/>
</dbReference>
<evidence type="ECO:0000256" key="9">
    <source>
        <dbReference type="ARBA" id="ARBA00022982"/>
    </source>
</evidence>
<feature type="domain" description="Cytochrome b/b6 N-terminal region profile" evidence="17">
    <location>
        <begin position="1"/>
        <end position="211"/>
    </location>
</feature>
<evidence type="ECO:0000259" key="18">
    <source>
        <dbReference type="PROSITE" id="PS51003"/>
    </source>
</evidence>
<dbReference type="Proteomes" id="UP000240830">
    <property type="component" value="Mitochondrion MT"/>
</dbReference>
<dbReference type="PANTHER" id="PTHR19271">
    <property type="entry name" value="CYTOCHROME B"/>
    <property type="match status" value="1"/>
</dbReference>
<organism evidence="19 20">
    <name type="scientific">Paramicrosporidium saccamoebae</name>
    <dbReference type="NCBI Taxonomy" id="1246581"/>
    <lineage>
        <taxon>Eukaryota</taxon>
        <taxon>Fungi</taxon>
        <taxon>Fungi incertae sedis</taxon>
        <taxon>Cryptomycota</taxon>
        <taxon>Cryptomycota incertae sedis</taxon>
        <taxon>Paramicrosporidium</taxon>
    </lineage>
</organism>
<comment type="similarity">
    <text evidence="16">Belongs to the cytochrome b family.</text>
</comment>
<feature type="transmembrane region" description="Helical" evidence="16">
    <location>
        <begin position="29"/>
        <end position="57"/>
    </location>
</feature>
<keyword evidence="20" id="KW-1185">Reference proteome</keyword>
<keyword evidence="19" id="KW-0560">Oxidoreductase</keyword>
<evidence type="ECO:0000256" key="3">
    <source>
        <dbReference type="ARBA" id="ARBA00022448"/>
    </source>
</evidence>
<dbReference type="PIRSF" id="PIRSF038885">
    <property type="entry name" value="COB"/>
    <property type="match status" value="1"/>
</dbReference>
<evidence type="ECO:0000256" key="8">
    <source>
        <dbReference type="ARBA" id="ARBA00022792"/>
    </source>
</evidence>
<dbReference type="CDD" id="cd00284">
    <property type="entry name" value="Cytochrome_b_N"/>
    <property type="match status" value="1"/>
</dbReference>
<dbReference type="OrthoDB" id="3232012at2759"/>
<geneLocation type="mitochondrion" evidence="19"/>
<feature type="transmembrane region" description="Helical" evidence="16">
    <location>
        <begin position="295"/>
        <end position="316"/>
    </location>
</feature>
<keyword evidence="7 15" id="KW-0479">Metal-binding</keyword>
<evidence type="ECO:0000256" key="12">
    <source>
        <dbReference type="ARBA" id="ARBA00023128"/>
    </source>
</evidence>
<reference evidence="19 20" key="1">
    <citation type="submission" date="2016-10" db="EMBL/GenBank/DDBJ databases">
        <title>The genome of Paramicrosporidium saccamoebae is the missing link in understanding Cryptomycota and Microsporidia evolution.</title>
        <authorList>
            <person name="Quandt C.A."/>
            <person name="Beaudet D."/>
            <person name="Corsaro D."/>
            <person name="Michel R."/>
            <person name="Corradi N."/>
            <person name="James T."/>
        </authorList>
    </citation>
    <scope>NUCLEOTIDE SEQUENCE [LARGE SCALE GENOMIC DNA]</scope>
    <source>
        <strain evidence="19 20">KSL3</strain>
    </source>
</reference>
<evidence type="ECO:0000256" key="15">
    <source>
        <dbReference type="PIRSR" id="PIRSR038885-2"/>
    </source>
</evidence>
<feature type="transmembrane region" description="Helical" evidence="16">
    <location>
        <begin position="115"/>
        <end position="136"/>
    </location>
</feature>
<proteinExistence type="inferred from homology"/>
<feature type="binding site" description="axial binding residue" evidence="15">
    <location>
        <position position="198"/>
    </location>
    <ligand>
        <name>heme b</name>
        <dbReference type="ChEBI" id="CHEBI:60344"/>
        <label>b566</label>
    </ligand>
    <ligandPart>
        <name>Fe</name>
        <dbReference type="ChEBI" id="CHEBI:18248"/>
    </ligandPart>
</feature>
<dbReference type="Gene3D" id="1.20.810.10">
    <property type="entry name" value="Cytochrome Bc1 Complex, Chain C"/>
    <property type="match status" value="1"/>
</dbReference>
<evidence type="ECO:0000256" key="16">
    <source>
        <dbReference type="RuleBase" id="RU362117"/>
    </source>
</evidence>
<dbReference type="InterPro" id="IPR005797">
    <property type="entry name" value="Cyt_b/b6_N"/>
</dbReference>
<keyword evidence="12 16" id="KW-0496">Mitochondrion</keyword>
<dbReference type="EMBL" id="MTSL01000001">
    <property type="protein sequence ID" value="PJF20193.1"/>
    <property type="molecule type" value="Genomic_DNA"/>
</dbReference>
<dbReference type="GO" id="GO:0006122">
    <property type="term" value="P:mitochondrial electron transport, ubiquinol to cytochrome c"/>
    <property type="evidence" value="ECO:0007669"/>
    <property type="project" value="TreeGrafter"/>
</dbReference>
<keyword evidence="13 16" id="KW-0472">Membrane</keyword>
<dbReference type="GO" id="GO:0016491">
    <property type="term" value="F:oxidoreductase activity"/>
    <property type="evidence" value="ECO:0007669"/>
    <property type="project" value="UniProtKB-UniRule"/>
</dbReference>
<evidence type="ECO:0000256" key="10">
    <source>
        <dbReference type="ARBA" id="ARBA00022989"/>
    </source>
</evidence>
<keyword evidence="11 15" id="KW-0408">Iron</keyword>
<evidence type="ECO:0000313" key="20">
    <source>
        <dbReference type="Proteomes" id="UP000240830"/>
    </source>
</evidence>
<dbReference type="InterPro" id="IPR005798">
    <property type="entry name" value="Cyt_b/b6_C"/>
</dbReference>
<keyword evidence="5 16" id="KW-0679">Respiratory chain</keyword>
<dbReference type="PROSITE" id="PS51003">
    <property type="entry name" value="CYTB_CTER"/>
    <property type="match status" value="1"/>
</dbReference>
<dbReference type="Pfam" id="PF00033">
    <property type="entry name" value="Cytochrome_B"/>
    <property type="match status" value="1"/>
</dbReference>
<dbReference type="GO" id="GO:0046872">
    <property type="term" value="F:metal ion binding"/>
    <property type="evidence" value="ECO:0007669"/>
    <property type="project" value="UniProtKB-UniRule"/>
</dbReference>
<feature type="domain" description="Cytochrome b/b6 C-terminal region profile" evidence="18">
    <location>
        <begin position="214"/>
        <end position="384"/>
    </location>
</feature>
<dbReference type="Pfam" id="PF00032">
    <property type="entry name" value="Cytochrom_B_C"/>
    <property type="match status" value="1"/>
</dbReference>
<feature type="transmembrane region" description="Helical" evidence="16">
    <location>
        <begin position="180"/>
        <end position="200"/>
    </location>
</feature>
<feature type="transmembrane region" description="Helical" evidence="16">
    <location>
        <begin position="360"/>
        <end position="385"/>
    </location>
</feature>
<evidence type="ECO:0000259" key="17">
    <source>
        <dbReference type="PROSITE" id="PS51002"/>
    </source>
</evidence>
<keyword evidence="6 16" id="KW-0812">Transmembrane</keyword>
<comment type="function">
    <text evidence="16">Component of the ubiquinol-cytochrome c reductase complex (complex III or cytochrome b-c1 complex) that is part of the mitochondrial respiratory chain. The b-c1 complex mediates electron transfer from ubiquinol to cytochrome c. Contributes to the generation of a proton gradient across the mitochondrial membrane that is then used for ATP synthesis.</text>
</comment>
<dbReference type="InterPro" id="IPR027387">
    <property type="entry name" value="Cytb/b6-like_sf"/>
</dbReference>
<feature type="binding site" evidence="14">
    <location>
        <position position="203"/>
    </location>
    <ligand>
        <name>a ubiquinone</name>
        <dbReference type="ChEBI" id="CHEBI:16389"/>
    </ligand>
</feature>
<keyword evidence="8" id="KW-0999">Mitochondrion inner membrane</keyword>
<dbReference type="SUPFAM" id="SSF81648">
    <property type="entry name" value="a domain/subunit of cytochrome bc1 complex (Ubiquinol-cytochrome c reductase)"/>
    <property type="match status" value="1"/>
</dbReference>
<evidence type="ECO:0000256" key="13">
    <source>
        <dbReference type="ARBA" id="ARBA00023136"/>
    </source>
</evidence>
<dbReference type="InterPro" id="IPR030689">
    <property type="entry name" value="Cytochrome_b"/>
</dbReference>
<feature type="transmembrane region" description="Helical" evidence="16">
    <location>
        <begin position="77"/>
        <end position="103"/>
    </location>
</feature>
<protein>
    <recommendedName>
        <fullName evidence="2 16">Cytochrome b</fullName>
    </recommendedName>
</protein>
<evidence type="ECO:0000256" key="14">
    <source>
        <dbReference type="PIRSR" id="PIRSR038885-1"/>
    </source>
</evidence>
<feature type="binding site" description="axial binding residue" evidence="15">
    <location>
        <position position="184"/>
    </location>
    <ligand>
        <name>heme b</name>
        <dbReference type="ChEBI" id="CHEBI:60344"/>
        <label>b562</label>
    </ligand>
    <ligandPart>
        <name>Fe</name>
        <dbReference type="ChEBI" id="CHEBI:18248"/>
    </ligandPart>
</feature>
<accession>A0A2H9TR19</accession>
<evidence type="ECO:0000313" key="19">
    <source>
        <dbReference type="EMBL" id="PJF20193.1"/>
    </source>
</evidence>
<keyword evidence="4 15" id="KW-0349">Heme</keyword>
<dbReference type="PROSITE" id="PS51002">
    <property type="entry name" value="CYTB_NTER"/>
    <property type="match status" value="1"/>
</dbReference>
<evidence type="ECO:0000256" key="1">
    <source>
        <dbReference type="ARBA" id="ARBA00004448"/>
    </source>
</evidence>
<dbReference type="PANTHER" id="PTHR19271:SF16">
    <property type="entry name" value="CYTOCHROME B"/>
    <property type="match status" value="1"/>
</dbReference>
<dbReference type="STRING" id="1246581.A0A2H9TR19"/>
<feature type="binding site" description="axial binding residue" evidence="15">
    <location>
        <position position="97"/>
    </location>
    <ligand>
        <name>heme b</name>
        <dbReference type="ChEBI" id="CHEBI:60344"/>
        <label>b566</label>
    </ligand>
    <ligandPart>
        <name>Fe</name>
        <dbReference type="ChEBI" id="CHEBI:18248"/>
    </ligandPart>
</feature>
<dbReference type="InterPro" id="IPR048259">
    <property type="entry name" value="Cytochrome_b_N_euk/bac"/>
</dbReference>
<feature type="transmembrane region" description="Helical" evidence="16">
    <location>
        <begin position="328"/>
        <end position="348"/>
    </location>
</feature>
<feature type="binding site" description="axial binding residue" evidence="15">
    <location>
        <position position="83"/>
    </location>
    <ligand>
        <name>heme b</name>
        <dbReference type="ChEBI" id="CHEBI:60344"/>
        <label>b562</label>
    </ligand>
    <ligandPart>
        <name>Fe</name>
        <dbReference type="ChEBI" id="CHEBI:18248"/>
    </ligandPart>
</feature>
<comment type="cofactor">
    <cofactor evidence="15">
        <name>heme</name>
        <dbReference type="ChEBI" id="CHEBI:30413"/>
    </cofactor>
    <text evidence="15">Binds 2 heme groups non-covalently.</text>
</comment>
<feature type="transmembrane region" description="Helical" evidence="16">
    <location>
        <begin position="266"/>
        <end position="283"/>
    </location>
</feature>
<feature type="transmembrane region" description="Helical" evidence="16">
    <location>
        <begin position="233"/>
        <end position="254"/>
    </location>
</feature>
<feature type="transmembrane region" description="Helical" evidence="16">
    <location>
        <begin position="142"/>
        <end position="159"/>
    </location>
</feature>
<evidence type="ECO:0000256" key="5">
    <source>
        <dbReference type="ARBA" id="ARBA00022660"/>
    </source>
</evidence>
<comment type="cofactor">
    <cofactor evidence="16">
        <name>heme b</name>
        <dbReference type="ChEBI" id="CHEBI:60344"/>
    </cofactor>
    <text evidence="16">Binds 2 heme groups non-covalently.</text>
</comment>
<evidence type="ECO:0000256" key="7">
    <source>
        <dbReference type="ARBA" id="ARBA00022723"/>
    </source>
</evidence>
<gene>
    <name evidence="19" type="ORF">PSACC_cob</name>
</gene>
<dbReference type="InterPro" id="IPR016174">
    <property type="entry name" value="Di-haem_cyt_TM"/>
</dbReference>
<keyword evidence="3 16" id="KW-0813">Transport</keyword>
<keyword evidence="10 16" id="KW-1133">Transmembrane helix</keyword>
<keyword evidence="9 16" id="KW-0249">Electron transport</keyword>
<comment type="subcellular location">
    <subcellularLocation>
        <location evidence="1">Mitochondrion inner membrane</location>
        <topology evidence="1">Multi-pass membrane protein</topology>
    </subcellularLocation>
</comment>